<protein>
    <recommendedName>
        <fullName evidence="3">HTH tetR-type domain-containing protein</fullName>
    </recommendedName>
</protein>
<evidence type="ECO:0000259" key="3">
    <source>
        <dbReference type="PROSITE" id="PS50977"/>
    </source>
</evidence>
<dbReference type="SUPFAM" id="SSF46689">
    <property type="entry name" value="Homeodomain-like"/>
    <property type="match status" value="1"/>
</dbReference>
<dbReference type="PANTHER" id="PTHR43479:SF7">
    <property type="entry name" value="TETR-FAMILY TRANSCRIPTIONAL REGULATOR"/>
    <property type="match status" value="1"/>
</dbReference>
<organism evidence="4 5">
    <name type="scientific">Levilactobacillus acidifarinae DSM 19394 = JCM 15949</name>
    <dbReference type="NCBI Taxonomy" id="1423715"/>
    <lineage>
        <taxon>Bacteria</taxon>
        <taxon>Bacillati</taxon>
        <taxon>Bacillota</taxon>
        <taxon>Bacilli</taxon>
        <taxon>Lactobacillales</taxon>
        <taxon>Lactobacillaceae</taxon>
        <taxon>Levilactobacillus</taxon>
    </lineage>
</organism>
<dbReference type="PATRIC" id="fig|1423715.3.peg.558"/>
<dbReference type="STRING" id="1423715.FD25_GL000532"/>
<reference evidence="4 5" key="1">
    <citation type="journal article" date="2015" name="Genome Announc.">
        <title>Expanding the biotechnology potential of lactobacilli through comparative genomics of 213 strains and associated genera.</title>
        <authorList>
            <person name="Sun Z."/>
            <person name="Harris H.M."/>
            <person name="McCann A."/>
            <person name="Guo C."/>
            <person name="Argimon S."/>
            <person name="Zhang W."/>
            <person name="Yang X."/>
            <person name="Jeffery I.B."/>
            <person name="Cooney J.C."/>
            <person name="Kagawa T.F."/>
            <person name="Liu W."/>
            <person name="Song Y."/>
            <person name="Salvetti E."/>
            <person name="Wrobel A."/>
            <person name="Rasinkangas P."/>
            <person name="Parkhill J."/>
            <person name="Rea M.C."/>
            <person name="O'Sullivan O."/>
            <person name="Ritari J."/>
            <person name="Douillard F.P."/>
            <person name="Paul Ross R."/>
            <person name="Yang R."/>
            <person name="Briner A.E."/>
            <person name="Felis G.E."/>
            <person name="de Vos W.M."/>
            <person name="Barrangou R."/>
            <person name="Klaenhammer T.R."/>
            <person name="Caufield P.W."/>
            <person name="Cui Y."/>
            <person name="Zhang H."/>
            <person name="O'Toole P.W."/>
        </authorList>
    </citation>
    <scope>NUCLEOTIDE SEQUENCE [LARGE SCALE GENOMIC DNA]</scope>
    <source>
        <strain evidence="4 5">DSM 19394</strain>
    </source>
</reference>
<dbReference type="Proteomes" id="UP000051955">
    <property type="component" value="Unassembled WGS sequence"/>
</dbReference>
<dbReference type="InterPro" id="IPR009057">
    <property type="entry name" value="Homeodomain-like_sf"/>
</dbReference>
<keyword evidence="5" id="KW-1185">Reference proteome</keyword>
<dbReference type="EMBL" id="AZDV01000026">
    <property type="protein sequence ID" value="KRK94562.1"/>
    <property type="molecule type" value="Genomic_DNA"/>
</dbReference>
<dbReference type="GO" id="GO:0003677">
    <property type="term" value="F:DNA binding"/>
    <property type="evidence" value="ECO:0007669"/>
    <property type="project" value="UniProtKB-UniRule"/>
</dbReference>
<accession>A0A0R1LR47</accession>
<proteinExistence type="predicted"/>
<evidence type="ECO:0000313" key="5">
    <source>
        <dbReference type="Proteomes" id="UP000051955"/>
    </source>
</evidence>
<name>A0A0R1LR47_9LACO</name>
<dbReference type="Gene3D" id="1.10.357.10">
    <property type="entry name" value="Tetracycline Repressor, domain 2"/>
    <property type="match status" value="1"/>
</dbReference>
<sequence>MTLSSTDEKLHQAYLQLILDYPIYKIKVSQVTQKAGVSRGTFYTHYDSIADLLEDIEFSLLEAIPKTPNLNQTLKNTAVIYDLLIKKLAYLKTKLPVLRALMSDHGDPHFKYELNQYFLPDILEYAKFNQGLALDSLQVTLVNEALNGSRMSILQWWAYHSETLTIEQLAAFLTQYVQSVTSSLKMNSH</sequence>
<evidence type="ECO:0000256" key="2">
    <source>
        <dbReference type="PROSITE-ProRule" id="PRU00335"/>
    </source>
</evidence>
<dbReference type="OrthoDB" id="9810250at2"/>
<dbReference type="PANTHER" id="PTHR43479">
    <property type="entry name" value="ACREF/ENVCD OPERON REPRESSOR-RELATED"/>
    <property type="match status" value="1"/>
</dbReference>
<evidence type="ECO:0000256" key="1">
    <source>
        <dbReference type="ARBA" id="ARBA00023125"/>
    </source>
</evidence>
<dbReference type="RefSeq" id="WP_057803617.1">
    <property type="nucleotide sequence ID" value="NZ_AZDV01000026.1"/>
</dbReference>
<dbReference type="InterPro" id="IPR050624">
    <property type="entry name" value="HTH-type_Tx_Regulator"/>
</dbReference>
<keyword evidence="1 2" id="KW-0238">DNA-binding</keyword>
<feature type="domain" description="HTH tetR-type" evidence="3">
    <location>
        <begin position="4"/>
        <end position="64"/>
    </location>
</feature>
<dbReference type="AlphaFoldDB" id="A0A0R1LR47"/>
<dbReference type="PROSITE" id="PS50977">
    <property type="entry name" value="HTH_TETR_2"/>
    <property type="match status" value="1"/>
</dbReference>
<dbReference type="InterPro" id="IPR001647">
    <property type="entry name" value="HTH_TetR"/>
</dbReference>
<evidence type="ECO:0000313" key="4">
    <source>
        <dbReference type="EMBL" id="KRK94562.1"/>
    </source>
</evidence>
<feature type="DNA-binding region" description="H-T-H motif" evidence="2">
    <location>
        <begin position="27"/>
        <end position="46"/>
    </location>
</feature>
<gene>
    <name evidence="4" type="ORF">FD25_GL000532</name>
</gene>
<dbReference type="Pfam" id="PF00440">
    <property type="entry name" value="TetR_N"/>
    <property type="match status" value="1"/>
</dbReference>
<comment type="caution">
    <text evidence="4">The sequence shown here is derived from an EMBL/GenBank/DDBJ whole genome shotgun (WGS) entry which is preliminary data.</text>
</comment>